<keyword evidence="4" id="KW-1185">Reference proteome</keyword>
<reference evidence="3" key="1">
    <citation type="submission" date="2020-09" db="EMBL/GenBank/DDBJ databases">
        <title>Iningainema tapete sp. nov. (Scytonemataceae, Cyanobacteria) from greenhouses in central Florida (USA) produces two types of nodularin with biosynthetic potential for microcystin-LR and anabaenopeptins.</title>
        <authorList>
            <person name="Berthold D.E."/>
            <person name="Lefler F.W."/>
            <person name="Huang I.-S."/>
            <person name="Abdulla H."/>
            <person name="Zimba P.V."/>
            <person name="Laughinghouse H.D. IV."/>
        </authorList>
    </citation>
    <scope>NUCLEOTIDE SEQUENCE</scope>
    <source>
        <strain evidence="3">BLCCT55</strain>
    </source>
</reference>
<evidence type="ECO:0000256" key="1">
    <source>
        <dbReference type="SAM" id="MobiDB-lite"/>
    </source>
</evidence>
<protein>
    <submittedName>
        <fullName evidence="3">Uncharacterized protein</fullName>
    </submittedName>
</protein>
<dbReference type="Proteomes" id="UP000629098">
    <property type="component" value="Unassembled WGS sequence"/>
</dbReference>
<dbReference type="RefSeq" id="WP_190830270.1">
    <property type="nucleotide sequence ID" value="NZ_CAWPPI010000061.1"/>
</dbReference>
<dbReference type="EMBL" id="JACXAE010000061">
    <property type="protein sequence ID" value="MBD2773926.1"/>
    <property type="molecule type" value="Genomic_DNA"/>
</dbReference>
<evidence type="ECO:0000313" key="3">
    <source>
        <dbReference type="EMBL" id="MBD2773926.1"/>
    </source>
</evidence>
<gene>
    <name evidence="3" type="ORF">ICL16_18060</name>
</gene>
<feature type="compositionally biased region" description="Low complexity" evidence="1">
    <location>
        <begin position="27"/>
        <end position="41"/>
    </location>
</feature>
<feature type="chain" id="PRO_5035171906" evidence="2">
    <location>
        <begin position="27"/>
        <end position="86"/>
    </location>
</feature>
<accession>A0A8J7C7Z3</accession>
<feature type="signal peptide" evidence="2">
    <location>
        <begin position="1"/>
        <end position="26"/>
    </location>
</feature>
<feature type="region of interest" description="Disordered" evidence="1">
    <location>
        <begin position="27"/>
        <end position="57"/>
    </location>
</feature>
<proteinExistence type="predicted"/>
<dbReference type="AlphaFoldDB" id="A0A8J7C7Z3"/>
<keyword evidence="2" id="KW-0732">Signal</keyword>
<evidence type="ECO:0000313" key="4">
    <source>
        <dbReference type="Proteomes" id="UP000629098"/>
    </source>
</evidence>
<name>A0A8J7C7Z3_9CYAN</name>
<evidence type="ECO:0000256" key="2">
    <source>
        <dbReference type="SAM" id="SignalP"/>
    </source>
</evidence>
<sequence length="86" mass="9234">MKITNQILLACPALMLMVSLANPALASEGTTPATSTEAETAQPRQLTPKTEKPNPIKEQMGCNCGNCVQARMQLQGKLPPRTKIIT</sequence>
<organism evidence="3 4">
    <name type="scientific">Iningainema tapete BLCC-T55</name>
    <dbReference type="NCBI Taxonomy" id="2748662"/>
    <lineage>
        <taxon>Bacteria</taxon>
        <taxon>Bacillati</taxon>
        <taxon>Cyanobacteriota</taxon>
        <taxon>Cyanophyceae</taxon>
        <taxon>Nostocales</taxon>
        <taxon>Scytonemataceae</taxon>
        <taxon>Iningainema tapete</taxon>
    </lineage>
</organism>
<comment type="caution">
    <text evidence="3">The sequence shown here is derived from an EMBL/GenBank/DDBJ whole genome shotgun (WGS) entry which is preliminary data.</text>
</comment>